<evidence type="ECO:0000256" key="1">
    <source>
        <dbReference type="SAM" id="Phobius"/>
    </source>
</evidence>
<dbReference type="PANTHER" id="PTHR32309">
    <property type="entry name" value="TYROSINE-PROTEIN KINASE"/>
    <property type="match status" value="1"/>
</dbReference>
<gene>
    <name evidence="2" type="ORF">DA075_25385</name>
</gene>
<dbReference type="OrthoDB" id="7478492at2"/>
<keyword evidence="1" id="KW-0812">Transmembrane</keyword>
<dbReference type="EMBL" id="CP028843">
    <property type="protein sequence ID" value="AWB23812.1"/>
    <property type="molecule type" value="Genomic_DNA"/>
</dbReference>
<dbReference type="GO" id="GO:0005886">
    <property type="term" value="C:plasma membrane"/>
    <property type="evidence" value="ECO:0007669"/>
    <property type="project" value="TreeGrafter"/>
</dbReference>
<evidence type="ECO:0000313" key="3">
    <source>
        <dbReference type="Proteomes" id="UP000244755"/>
    </source>
</evidence>
<dbReference type="AlphaFoldDB" id="A0A2R4WQK1"/>
<evidence type="ECO:0000313" key="2">
    <source>
        <dbReference type="EMBL" id="AWB23812.1"/>
    </source>
</evidence>
<dbReference type="InterPro" id="IPR050445">
    <property type="entry name" value="Bact_polysacc_biosynth/exp"/>
</dbReference>
<dbReference type="RefSeq" id="WP_099955589.1">
    <property type="nucleotide sequence ID" value="NZ_CP028843.1"/>
</dbReference>
<name>A0A2R4WQK1_9HYPH</name>
<organism evidence="2 3">
    <name type="scientific">Methylobacterium currus</name>
    <dbReference type="NCBI Taxonomy" id="2051553"/>
    <lineage>
        <taxon>Bacteria</taxon>
        <taxon>Pseudomonadati</taxon>
        <taxon>Pseudomonadota</taxon>
        <taxon>Alphaproteobacteria</taxon>
        <taxon>Hyphomicrobiales</taxon>
        <taxon>Methylobacteriaceae</taxon>
        <taxon>Methylobacterium</taxon>
    </lineage>
</organism>
<accession>A0A2R4WQK1</accession>
<dbReference type="PANTHER" id="PTHR32309:SF13">
    <property type="entry name" value="FERRIC ENTEROBACTIN TRANSPORT PROTEIN FEPE"/>
    <property type="match status" value="1"/>
</dbReference>
<keyword evidence="3" id="KW-1185">Reference proteome</keyword>
<keyword evidence="1" id="KW-1133">Transmembrane helix</keyword>
<reference evidence="2 3" key="1">
    <citation type="submission" date="2018-04" db="EMBL/GenBank/DDBJ databases">
        <title>Methylobacterium sp. PR1016A genome.</title>
        <authorList>
            <person name="Park W."/>
        </authorList>
    </citation>
    <scope>NUCLEOTIDE SEQUENCE [LARGE SCALE GENOMIC DNA]</scope>
    <source>
        <strain evidence="2 3">PR1016A</strain>
    </source>
</reference>
<dbReference type="Proteomes" id="UP000244755">
    <property type="component" value="Chromosome 1"/>
</dbReference>
<feature type="transmembrane region" description="Helical" evidence="1">
    <location>
        <begin position="35"/>
        <end position="53"/>
    </location>
</feature>
<protein>
    <recommendedName>
        <fullName evidence="4">Polysaccharide chain length determinant N-terminal domain-containing protein</fullName>
    </recommendedName>
</protein>
<keyword evidence="1" id="KW-0472">Membrane</keyword>
<proteinExistence type="predicted"/>
<sequence>MNAIPSLFGSEPEVRSDSHGFSVTDFRRLMRKHGLLILACFSIVTSLIAWGVARLPPAYTSRALVLVKLEQAGTPSFFSGIAAFRDSTTQDSANRRMENEMELAESWPLSADVVRALGLRYDQVYHPPLTHLMRPFADAFDRFVAPILGLSPDPDKRGFGETVSAFRASLDVTPVASKSSDTNSNIVSMQLRGTDPERTRLALEELITRFLRHDADENRETARKAQAVVARHAETAEAEVVAAQHRVETFLAALGGSAKPEQRELGTPRDPTTIVRLKARLQDLRMELLELRIQYAEPTEQTRALEGVITALTEELDREQRGVARSDAVLQRLERDLRLKESALMDLQKRLGQIALYLEMTEGEFTNRVVVEPPLKARSSDWKTRLAIAAAGSVASLFLGFALAGLRELVDPRLQTAAEARVSLGIPVLAAMPIFKADTIRNSFASLYPTTVRASLPTSVHERSS</sequence>
<dbReference type="GO" id="GO:0004713">
    <property type="term" value="F:protein tyrosine kinase activity"/>
    <property type="evidence" value="ECO:0007669"/>
    <property type="project" value="TreeGrafter"/>
</dbReference>
<evidence type="ECO:0008006" key="4">
    <source>
        <dbReference type="Google" id="ProtNLM"/>
    </source>
</evidence>
<dbReference type="KEGG" id="mee:DA075_25385"/>